<dbReference type="OMA" id="FEFHAIV"/>
<dbReference type="InterPro" id="IPR036691">
    <property type="entry name" value="Endo/exonu/phosph_ase_sf"/>
</dbReference>
<evidence type="ECO:0000313" key="3">
    <source>
        <dbReference type="Proteomes" id="UP000694546"/>
    </source>
</evidence>
<evidence type="ECO:0000259" key="1">
    <source>
        <dbReference type="PROSITE" id="PS50878"/>
    </source>
</evidence>
<dbReference type="CDD" id="cd01650">
    <property type="entry name" value="RT_nLTR_like"/>
    <property type="match status" value="1"/>
</dbReference>
<dbReference type="Pfam" id="PF00078">
    <property type="entry name" value="RVT_1"/>
    <property type="match status" value="1"/>
</dbReference>
<reference evidence="2" key="1">
    <citation type="submission" date="2025-08" db="UniProtKB">
        <authorList>
            <consortium name="Ensembl"/>
        </authorList>
    </citation>
    <scope>IDENTIFICATION</scope>
</reference>
<dbReference type="Pfam" id="PF03372">
    <property type="entry name" value="Exo_endo_phos"/>
    <property type="match status" value="1"/>
</dbReference>
<dbReference type="GO" id="GO:0003824">
    <property type="term" value="F:catalytic activity"/>
    <property type="evidence" value="ECO:0007669"/>
    <property type="project" value="InterPro"/>
</dbReference>
<dbReference type="PROSITE" id="PS50878">
    <property type="entry name" value="RT_POL"/>
    <property type="match status" value="1"/>
</dbReference>
<dbReference type="Gene3D" id="3.60.10.10">
    <property type="entry name" value="Endonuclease/exonuclease/phosphatase"/>
    <property type="match status" value="1"/>
</dbReference>
<dbReference type="Ensembl" id="ENSGMOT00000062420.1">
    <property type="protein sequence ID" value="ENSGMOP00000046688.1"/>
    <property type="gene ID" value="ENSGMOG00000029850.1"/>
</dbReference>
<dbReference type="GeneTree" id="ENSGT01150000286986"/>
<organism evidence="2 3">
    <name type="scientific">Gadus morhua</name>
    <name type="common">Atlantic cod</name>
    <dbReference type="NCBI Taxonomy" id="8049"/>
    <lineage>
        <taxon>Eukaryota</taxon>
        <taxon>Metazoa</taxon>
        <taxon>Chordata</taxon>
        <taxon>Craniata</taxon>
        <taxon>Vertebrata</taxon>
        <taxon>Euteleostomi</taxon>
        <taxon>Actinopterygii</taxon>
        <taxon>Neopterygii</taxon>
        <taxon>Teleostei</taxon>
        <taxon>Neoteleostei</taxon>
        <taxon>Acanthomorphata</taxon>
        <taxon>Zeiogadaria</taxon>
        <taxon>Gadariae</taxon>
        <taxon>Gadiformes</taxon>
        <taxon>Gadoidei</taxon>
        <taxon>Gadidae</taxon>
        <taxon>Gadus</taxon>
    </lineage>
</organism>
<sequence length="961" mass="108916">MHGYKPETCPRRLKTIHVLLTNISPPVLPVNTPQMKLALLNVRSLNNKTFLVNELIKENNLDCICLTETWLNDDTAKATLIEACPPDYSFHQVSRKSKRGGGVAAIFSSKLLFKITELGEFTSIEYLAIELKTESVLFVIIYRPPKHSPIFIQEFSELLSLCVTRYDKIVLNGDLNIHVNKKADQTTIELLNLLTSFDLTQHITDPTHQHGNTLDLLITTGLNINNISITDLPLSDHHCILFDVEIILPKTTKEFLVHKRHLDDEATERFSEQIALYEPTNHDRSLDEMVENLNEALSSVLDTVAPLKTKNKFTSRTSPWLRNKNVSEIKRKCRVAERKWRKTKTTIHHGIYKDALTTYNKTIRLARKGYFSHIITENAGNSRFLFSTIDRLLNTVPAPPLSSAAKCEEFAQFFKNKITSIRSSITTTGGEIDIRSCNLTMSSFTCITLSELSKIIIECKSTTSDIDPIPTAFFKRVFDSVSGPVLDIINTSLRTGVFPDAFKTAVVKPLLKKPKLDTSTLANYRPISNLPFISKVLEKIVLVQINSFLEQNNILEVFQSGFRKYHSTETALTKIISDLRQNSDANKVSILILLDLSAAFDTIDHDILINRLENLIGFSDCVLNWIKTYIRGRKFCVSLGDHMSEKHESCYGVAQGSCLGPLLFSLYMLPLSDIIREYSIDFHSYADDTQLYISAEPNDAKAINSITNCLLAINKWMNNNFLKLNEDKTEVLLIGPKLKREMLIKNLGGLTRWIKPEVISLGVILDSDLNFNSHINKVTKTAFFHLRNIAKVRPFINQNDAEKLIHAFISSRLDYCNSLFAGLPKKTTERLQLIQNSAARLLTKTKRREHISPVLATLHWLPVTFRIDFKVLLLTYKALNGQGPSYIANSLTNYTPARTLRSSDTGLLQVTRSSHKKIGDAAFVNYAPKVWNTLPINIREANTLDTFKKQLKTFLFTKAFY</sequence>
<dbReference type="InterPro" id="IPR000477">
    <property type="entry name" value="RT_dom"/>
</dbReference>
<dbReference type="SUPFAM" id="SSF56672">
    <property type="entry name" value="DNA/RNA polymerases"/>
    <property type="match status" value="1"/>
</dbReference>
<dbReference type="PANTHER" id="PTHR33332">
    <property type="entry name" value="REVERSE TRANSCRIPTASE DOMAIN-CONTAINING PROTEIN"/>
    <property type="match status" value="1"/>
</dbReference>
<feature type="domain" description="Reverse transcriptase" evidence="1">
    <location>
        <begin position="491"/>
        <end position="765"/>
    </location>
</feature>
<dbReference type="SUPFAM" id="SSF56219">
    <property type="entry name" value="DNase I-like"/>
    <property type="match status" value="1"/>
</dbReference>
<dbReference type="InterPro" id="IPR005135">
    <property type="entry name" value="Endo/exonuclease/phosphatase"/>
</dbReference>
<dbReference type="InterPro" id="IPR043502">
    <property type="entry name" value="DNA/RNA_pol_sf"/>
</dbReference>
<proteinExistence type="predicted"/>
<accession>A0A8C5FM46</accession>
<keyword evidence="3" id="KW-1185">Reference proteome</keyword>
<dbReference type="Proteomes" id="UP000694546">
    <property type="component" value="Chromosome 11"/>
</dbReference>
<protein>
    <recommendedName>
        <fullName evidence="1">Reverse transcriptase domain-containing protein</fullName>
    </recommendedName>
</protein>
<dbReference type="AlphaFoldDB" id="A0A8C5FM46"/>
<evidence type="ECO:0000313" key="2">
    <source>
        <dbReference type="Ensembl" id="ENSGMOP00000046688.1"/>
    </source>
</evidence>
<reference evidence="2" key="2">
    <citation type="submission" date="2025-09" db="UniProtKB">
        <authorList>
            <consortium name="Ensembl"/>
        </authorList>
    </citation>
    <scope>IDENTIFICATION</scope>
</reference>
<name>A0A8C5FM46_GADMO</name>